<evidence type="ECO:0000256" key="1">
    <source>
        <dbReference type="ARBA" id="ARBA00004170"/>
    </source>
</evidence>
<dbReference type="GO" id="GO:0005829">
    <property type="term" value="C:cytosol"/>
    <property type="evidence" value="ECO:0007669"/>
    <property type="project" value="GOC"/>
</dbReference>
<evidence type="ECO:0000256" key="5">
    <source>
        <dbReference type="ARBA" id="ARBA00023136"/>
    </source>
</evidence>
<dbReference type="GO" id="GO:0030906">
    <property type="term" value="C:retromer, cargo-selective complex"/>
    <property type="evidence" value="ECO:0007669"/>
    <property type="project" value="InterPro"/>
</dbReference>
<dbReference type="GeneID" id="89956953"/>
<dbReference type="PIRSF" id="PIRSF009375">
    <property type="entry name" value="Retromer_Vps35"/>
    <property type="match status" value="1"/>
</dbReference>
<evidence type="ECO:0000313" key="9">
    <source>
        <dbReference type="Proteomes" id="UP001304243"/>
    </source>
</evidence>
<dbReference type="GO" id="GO:0005770">
    <property type="term" value="C:late endosome"/>
    <property type="evidence" value="ECO:0007669"/>
    <property type="project" value="TreeGrafter"/>
</dbReference>
<dbReference type="PANTHER" id="PTHR11099">
    <property type="entry name" value="VACUOLAR SORTING PROTEIN 35"/>
    <property type="match status" value="1"/>
</dbReference>
<dbReference type="GO" id="GO:0006886">
    <property type="term" value="P:intracellular protein transport"/>
    <property type="evidence" value="ECO:0007669"/>
    <property type="project" value="TreeGrafter"/>
</dbReference>
<protein>
    <recommendedName>
        <fullName evidence="6">Vacuolar protein sorting-associated protein 35</fullName>
    </recommendedName>
</protein>
<keyword evidence="5" id="KW-0472">Membrane</keyword>
<gene>
    <name evidence="8" type="ORF">ATC70_013267</name>
</gene>
<keyword evidence="3 6" id="KW-0813">Transport</keyword>
<comment type="subcellular location">
    <subcellularLocation>
        <location evidence="1">Membrane</location>
        <topology evidence="1">Peripheral membrane protein</topology>
    </subcellularLocation>
</comment>
<sequence>MTIQTVSDQQAQYLKEALQVVRIQSKLMRQCLDKHRLMDGIKHCSNMLGELRTSLLSPKNYYELYISIFNAMRYLIDYLLEMHQAGKHHLGDLYELVQYASSIVPRLYLMTTVGSIYLSVDDAPPVAEVMSDMMEMTRGVQHPIRGLFLRHYLGGMTRDFLPHNVDHLSATIQFILTNFAEMNKLWVRLQHMGHTRDRAKRESERKELGTLVGTNLVRLSQLEGVDLEMYQTDILPGILSQVISCHDVMAQEYLMEVIIQIFPDEFHIYTLKPFLATTAQLHANVNIKMIIMALLDRLATYSKDQQTNIGIQEEEEVESNALFLMFWNEIMELVKSRRELPVQDQTSLFLSLANFSISCYPDRLDYMDQILHFTKESIFSQYAPELHTKQSEQNVLQLLLLPAQTWDVLTLITTLKHYQPLLAIQPYSTRRTVGLAILDNILEKETRLDQPEQVYQILEICHVLVKDHKNTFVSQQLYQYEDEDDRDEQGWVARLVHLFYSEDEDTQFLLLSAARQQLENGDQNRIKTIFPSLIVSSLKLATRYFYRHKKEQQQQQQQGALKTEQGQEEEQETPVEEDNAKTMDHANDDEEKKEEDEQQQKENEQVAMATSDADRQDEWGKKMTTLYHFIHQIIMIFCRQCENTEAHTVQFFLMAGQNANYCGFEKTAFELYLDAFRVYEESVSHSRAQFNAIVYSIGSLLKIWSRFQEQYFNKLSTKLTVYSTKLLKKPDQSRAVYLSSHLWTQGETPSRIIECLQKSLKIADSCMDAVTNEMLFLELLNQNIYYFENGQSLVTANYLNGLMDLISSRLMYINQQDQHPFTSNSSSLMDHDDSDLPDYITRQFDSILAHLRFCRERSPERYTEIELPTVNEAK</sequence>
<feature type="compositionally biased region" description="Acidic residues" evidence="7">
    <location>
        <begin position="587"/>
        <end position="597"/>
    </location>
</feature>
<feature type="compositionally biased region" description="Acidic residues" evidence="7">
    <location>
        <begin position="566"/>
        <end position="577"/>
    </location>
</feature>
<dbReference type="AlphaFoldDB" id="A0AAN7DCM1"/>
<evidence type="ECO:0000256" key="7">
    <source>
        <dbReference type="SAM" id="MobiDB-lite"/>
    </source>
</evidence>
<reference evidence="8 9" key="1">
    <citation type="submission" date="2022-11" db="EMBL/GenBank/DDBJ databases">
        <title>Mucor velutinosus strain NIH1002 WGS.</title>
        <authorList>
            <person name="Subramanian P."/>
            <person name="Mullikin J.C."/>
            <person name="Segre J.A."/>
            <person name="Zelazny A.M."/>
        </authorList>
    </citation>
    <scope>NUCLEOTIDE SEQUENCE [LARGE SCALE GENOMIC DNA]</scope>
    <source>
        <strain evidence="8 9">NIH1002</strain>
    </source>
</reference>
<evidence type="ECO:0000256" key="4">
    <source>
        <dbReference type="ARBA" id="ARBA00022927"/>
    </source>
</evidence>
<feature type="region of interest" description="Disordered" evidence="7">
    <location>
        <begin position="553"/>
        <end position="614"/>
    </location>
</feature>
<evidence type="ECO:0000256" key="2">
    <source>
        <dbReference type="ARBA" id="ARBA00006536"/>
    </source>
</evidence>
<dbReference type="InterPro" id="IPR005378">
    <property type="entry name" value="Vps35"/>
</dbReference>
<dbReference type="InterPro" id="IPR042491">
    <property type="entry name" value="Vps35_C"/>
</dbReference>
<evidence type="ECO:0000256" key="3">
    <source>
        <dbReference type="ARBA" id="ARBA00022448"/>
    </source>
</evidence>
<dbReference type="GO" id="GO:0042147">
    <property type="term" value="P:retrograde transport, endosome to Golgi"/>
    <property type="evidence" value="ECO:0007669"/>
    <property type="project" value="InterPro"/>
</dbReference>
<dbReference type="PANTHER" id="PTHR11099:SF0">
    <property type="entry name" value="VACUOLAR PROTEIN SORTING-ASSOCIATED PROTEIN 35"/>
    <property type="match status" value="1"/>
</dbReference>
<keyword evidence="4 6" id="KW-0653">Protein transport</keyword>
<evidence type="ECO:0000256" key="6">
    <source>
        <dbReference type="PIRNR" id="PIRNR009375"/>
    </source>
</evidence>
<dbReference type="RefSeq" id="XP_064678691.1">
    <property type="nucleotide sequence ID" value="XM_064832432.1"/>
</dbReference>
<name>A0AAN7DCM1_9FUNG</name>
<keyword evidence="9" id="KW-1185">Reference proteome</keyword>
<comment type="similarity">
    <text evidence="2 6">Belongs to the VPS35 family.</text>
</comment>
<proteinExistence type="inferred from homology"/>
<comment type="caution">
    <text evidence="8">The sequence shown here is derived from an EMBL/GenBank/DDBJ whole genome shotgun (WGS) entry which is preliminary data.</text>
</comment>
<evidence type="ECO:0000313" key="8">
    <source>
        <dbReference type="EMBL" id="KAK4512025.1"/>
    </source>
</evidence>
<dbReference type="Pfam" id="PF03635">
    <property type="entry name" value="Vps35"/>
    <property type="match status" value="1"/>
</dbReference>
<organism evidence="8 9">
    <name type="scientific">Mucor velutinosus</name>
    <dbReference type="NCBI Taxonomy" id="708070"/>
    <lineage>
        <taxon>Eukaryota</taxon>
        <taxon>Fungi</taxon>
        <taxon>Fungi incertae sedis</taxon>
        <taxon>Mucoromycota</taxon>
        <taxon>Mucoromycotina</taxon>
        <taxon>Mucoromycetes</taxon>
        <taxon>Mucorales</taxon>
        <taxon>Mucorineae</taxon>
        <taxon>Mucoraceae</taxon>
        <taxon>Mucor</taxon>
    </lineage>
</organism>
<comment type="function">
    <text evidence="6">Plays a role in vesicular protein sorting.</text>
</comment>
<accession>A0AAN7DCM1</accession>
<dbReference type="EMBL" id="JASEJX010000024">
    <property type="protein sequence ID" value="KAK4512025.1"/>
    <property type="molecule type" value="Genomic_DNA"/>
</dbReference>
<dbReference type="Proteomes" id="UP001304243">
    <property type="component" value="Unassembled WGS sequence"/>
</dbReference>
<dbReference type="Gene3D" id="1.25.40.660">
    <property type="entry name" value="Vacuolar protein sorting-associated protein 35, helical subcomplex Vps35-C"/>
    <property type="match status" value="2"/>
</dbReference>